<sequence>MHGNPVSLLLPLEIEGHEILSEPFYYEIKCLSNADYTTLSALQGQMLCCEIGDDKKSFPSRFIHGVITRIQYSDGNCEQNICTLTLQPELTGLGLGKKTRLWSGVTVSDIVCNILQQHLLNRPEIRLYNDPPLMDYKIQYKESDLDFINRILFDAGIYYFFIHNKDSHFMVLADDPIAHPDAYPKILTYLPSENISQPGYIKEWSATSVLKCSNVSLTGYNECNASEITINTGSKDTRTNTNNYSYEDIIPDGNRKRIKEVAETIIASHDSDRQTWQGETCSWWLSCGERFTLVDRKNEKKEYRITSLFLRVASNYASSVGDSICKFQAADNKTTLTYQHELGKPVISGILLARVVGPESEDIFADEFGRVKIRFLWGDDTLSGTDKTSCWVRVSQPWTGAGFGSQFIPRVGSEVLVSFIQGDPDFPVIIGSVYNGNNKPLFSLPKNNSKSGFITRSVNNGRIGEGHQLIFDDKKDNEKTTLSSSGDFYLSVKKDMVSDINNSMSLIVAAGRTSEIKKGNDNLIIKQGDLQNEVTGNVNIKVTNGNYSLNVSGGSGSLVSDKKLTLESMQSIQLKVGTSEIR</sequence>
<organism evidence="3 4">
    <name type="scientific">Escherichia coli</name>
    <dbReference type="NCBI Taxonomy" id="562"/>
    <lineage>
        <taxon>Bacteria</taxon>
        <taxon>Pseudomonadati</taxon>
        <taxon>Pseudomonadota</taxon>
        <taxon>Gammaproteobacteria</taxon>
        <taxon>Enterobacterales</taxon>
        <taxon>Enterobacteriaceae</taxon>
        <taxon>Escherichia</taxon>
    </lineage>
</organism>
<dbReference type="Gene3D" id="4.10.220.110">
    <property type="match status" value="1"/>
</dbReference>
<dbReference type="Pfam" id="PF04717">
    <property type="entry name" value="Phage_base_V"/>
    <property type="match status" value="1"/>
</dbReference>
<protein>
    <submittedName>
        <fullName evidence="3">Type VI secretion system tip protein VgrG</fullName>
    </submittedName>
</protein>
<dbReference type="NCBIfam" id="TIGR03361">
    <property type="entry name" value="VI_Rhs_Vgr"/>
    <property type="match status" value="1"/>
</dbReference>
<dbReference type="Gene3D" id="2.30.110.50">
    <property type="match status" value="1"/>
</dbReference>
<geneLocation type="plasmid" evidence="4">
    <name>prhb30-c10_5</name>
</geneLocation>
<dbReference type="Proteomes" id="UP000512322">
    <property type="component" value="Plasmid pRHB30-C10_5"/>
</dbReference>
<feature type="domain" description="Gp5/Type VI secretion system Vgr protein OB-fold" evidence="2">
    <location>
        <begin position="367"/>
        <end position="434"/>
    </location>
</feature>
<gene>
    <name evidence="3" type="primary">tssI</name>
    <name evidence="3" type="ORF">HVY77_28165</name>
</gene>
<proteinExistence type="inferred from homology"/>
<comment type="similarity">
    <text evidence="1">Belongs to the VgrG protein family.</text>
</comment>
<dbReference type="NCBIfam" id="TIGR01646">
    <property type="entry name" value="vgr_GE"/>
    <property type="match status" value="1"/>
</dbReference>
<evidence type="ECO:0000313" key="4">
    <source>
        <dbReference type="Proteomes" id="UP000512322"/>
    </source>
</evidence>
<dbReference type="AlphaFoldDB" id="A0A7H9SFB4"/>
<dbReference type="InterPro" id="IPR006533">
    <property type="entry name" value="T6SS_Vgr_RhsGE"/>
</dbReference>
<name>A0A7H9SFB4_ECOLX</name>
<reference evidence="3 4" key="1">
    <citation type="submission" date="2020-06" db="EMBL/GenBank/DDBJ databases">
        <title>REHAB project genomes.</title>
        <authorList>
            <person name="Shaw L.P."/>
        </authorList>
    </citation>
    <scope>NUCLEOTIDE SEQUENCE [LARGE SCALE GENOMIC DNA]</scope>
    <source>
        <strain evidence="3 4">RHB30-C10</strain>
        <plasmid evidence="4">prhb30-c10_5</plasmid>
    </source>
</reference>
<accession>A0A7H9SFB4</accession>
<dbReference type="InterPro" id="IPR037026">
    <property type="entry name" value="Vgr_OB-fold_dom_sf"/>
</dbReference>
<dbReference type="EMBL" id="CP057297">
    <property type="protein sequence ID" value="QMF70676.1"/>
    <property type="molecule type" value="Genomic_DNA"/>
</dbReference>
<dbReference type="Gene3D" id="3.55.50.10">
    <property type="entry name" value="Baseplate protein-like domains"/>
    <property type="match status" value="1"/>
</dbReference>
<dbReference type="Pfam" id="PF05954">
    <property type="entry name" value="Phage_GPD"/>
    <property type="match status" value="1"/>
</dbReference>
<evidence type="ECO:0000259" key="2">
    <source>
        <dbReference type="Pfam" id="PF04717"/>
    </source>
</evidence>
<dbReference type="SUPFAM" id="SSF69255">
    <property type="entry name" value="gp5 N-terminal domain-like"/>
    <property type="match status" value="1"/>
</dbReference>
<dbReference type="SUPFAM" id="SSF69349">
    <property type="entry name" value="Phage fibre proteins"/>
    <property type="match status" value="1"/>
</dbReference>
<dbReference type="InterPro" id="IPR017847">
    <property type="entry name" value="T6SS_RhsGE_Vgr_subset"/>
</dbReference>
<dbReference type="Gene3D" id="2.40.50.230">
    <property type="entry name" value="Gp5 N-terminal domain"/>
    <property type="match status" value="1"/>
</dbReference>
<keyword evidence="3" id="KW-0614">Plasmid</keyword>
<dbReference type="InterPro" id="IPR006531">
    <property type="entry name" value="Gp5/Vgr_OB"/>
</dbReference>
<evidence type="ECO:0000256" key="1">
    <source>
        <dbReference type="ARBA" id="ARBA00005558"/>
    </source>
</evidence>
<evidence type="ECO:0000313" key="3">
    <source>
        <dbReference type="EMBL" id="QMF70676.1"/>
    </source>
</evidence>
<dbReference type="SUPFAM" id="SSF69279">
    <property type="entry name" value="Phage tail proteins"/>
    <property type="match status" value="1"/>
</dbReference>